<feature type="compositionally biased region" description="Low complexity" evidence="1">
    <location>
        <begin position="613"/>
        <end position="634"/>
    </location>
</feature>
<feature type="region of interest" description="Disordered" evidence="1">
    <location>
        <begin position="652"/>
        <end position="837"/>
    </location>
</feature>
<keyword evidence="4" id="KW-1185">Reference proteome</keyword>
<proteinExistence type="predicted"/>
<keyword evidence="2" id="KW-0472">Membrane</keyword>
<feature type="transmembrane region" description="Helical" evidence="2">
    <location>
        <begin position="60"/>
        <end position="81"/>
    </location>
</feature>
<sequence>MDASQTTPTIQAPGLGRKIGLAWAALAWEGLWPRVVPLLSCVALFVAAAHLDLFAGLDPWAHTGILGALALAFAGLAWWQLRDFSWPARKEATRRLERDSEIPHRPLAAVQDNLAAGNTDPMAVALWEAHRRREAERLASLSNKAAHPGLASLDKWALRFVPLLALVVAIAAAGGWRSDRMAAAVTPAFPPPPPVVANLWIAPPAYTGKPPVYLDMAEHDKVLRIPVGSKIAGFVDDTRGRKPPVLSIDGKTTEFSTVSKGKYQVEETITEGKQITLQARGDEQARWKLHVIPDLAPTVDFARPIGVDKWSTKIEYIGGDDFGVTGVQLQMRLHGSVLGDDALSSDEEPEVLRVDLPVAGNSKKIADTFVRDLTSHPWAGLKVTVMLFATDALGQKGRSSVETFLLPERVFNDPTARALIVLRKALTRDPKGYRIDVADGMRLVHANPKSYREDPVVQLGLRIGSVRLAQKDDKETIVDTQKLLWDLAMRLESGSTSDAERAVEQARQELRDAMQRQAGDEEIEKLIQQLYDAMARWQRELAEKMKDPDERRRMEEQAEKMDPNNTITGDDLQKMLDKIREMAKNGQREEAKRMLEELRKMMENATPMMANPNGQQRQQQGQKGQQGQGNQQGREMMNQLDQLSRRQNQLLGESEREGRQQGQQGQRGQQGQQGQQGQRGQQGQQGQQGQGQQPGQGQGQGQGQWGEQQRGQQEGLRGRLGDFMKKLDENGLQMPESLGRAERSMREAEDALRRGDSREASRAQRRALDNLQQGMGDMAEQMRQQRGPGNNQDIAEIEERERRSEDRDPLGRSDGNYGDAIDSGADKVPLELDRQRSREILDELRRRAGDQLRPKEELDYIDRLLKTY</sequence>
<feature type="region of interest" description="Disordered" evidence="1">
    <location>
        <begin position="543"/>
        <end position="570"/>
    </location>
</feature>
<feature type="compositionally biased region" description="Basic and acidic residues" evidence="1">
    <location>
        <begin position="543"/>
        <end position="562"/>
    </location>
</feature>
<feature type="compositionally biased region" description="Basic and acidic residues" evidence="1">
    <location>
        <begin position="739"/>
        <end position="768"/>
    </location>
</feature>
<feature type="compositionally biased region" description="Basic and acidic residues" evidence="1">
    <location>
        <begin position="797"/>
        <end position="811"/>
    </location>
</feature>
<feature type="compositionally biased region" description="Gly residues" evidence="1">
    <location>
        <begin position="686"/>
        <end position="704"/>
    </location>
</feature>
<evidence type="ECO:0000256" key="2">
    <source>
        <dbReference type="SAM" id="Phobius"/>
    </source>
</evidence>
<dbReference type="InterPro" id="IPR012683">
    <property type="entry name" value="CHP02302_TM"/>
</dbReference>
<dbReference type="RefSeq" id="WP_216964988.1">
    <property type="nucleotide sequence ID" value="NZ_JAHOPB010000002.1"/>
</dbReference>
<dbReference type="NCBIfam" id="TIGR02302">
    <property type="entry name" value="aProt_lowcomp"/>
    <property type="match status" value="1"/>
</dbReference>
<name>A0ABS6INW9_9HYPH</name>
<keyword evidence="2" id="KW-0812">Transmembrane</keyword>
<feature type="compositionally biased region" description="Basic and acidic residues" evidence="1">
    <location>
        <begin position="824"/>
        <end position="837"/>
    </location>
</feature>
<organism evidence="3 4">
    <name type="scientific">Reyranella humidisoli</name>
    <dbReference type="NCBI Taxonomy" id="2849149"/>
    <lineage>
        <taxon>Bacteria</taxon>
        <taxon>Pseudomonadati</taxon>
        <taxon>Pseudomonadota</taxon>
        <taxon>Alphaproteobacteria</taxon>
        <taxon>Hyphomicrobiales</taxon>
        <taxon>Reyranellaceae</taxon>
        <taxon>Reyranella</taxon>
    </lineage>
</organism>
<feature type="compositionally biased region" description="Basic and acidic residues" evidence="1">
    <location>
        <begin position="716"/>
        <end position="729"/>
    </location>
</feature>
<feature type="transmembrane region" description="Helical" evidence="2">
    <location>
        <begin position="35"/>
        <end position="54"/>
    </location>
</feature>
<comment type="caution">
    <text evidence="3">The sequence shown here is derived from an EMBL/GenBank/DDBJ whole genome shotgun (WGS) entry which is preliminary data.</text>
</comment>
<feature type="transmembrane region" description="Helical" evidence="2">
    <location>
        <begin position="156"/>
        <end position="176"/>
    </location>
</feature>
<gene>
    <name evidence="3" type="ORF">KQ910_21180</name>
</gene>
<feature type="region of interest" description="Disordered" evidence="1">
    <location>
        <begin position="607"/>
        <end position="634"/>
    </location>
</feature>
<dbReference type="EMBL" id="JAHOPB010000002">
    <property type="protein sequence ID" value="MBU8876301.1"/>
    <property type="molecule type" value="Genomic_DNA"/>
</dbReference>
<feature type="compositionally biased region" description="Polar residues" evidence="1">
    <location>
        <begin position="782"/>
        <end position="793"/>
    </location>
</feature>
<dbReference type="Proteomes" id="UP000727907">
    <property type="component" value="Unassembled WGS sequence"/>
</dbReference>
<accession>A0ABS6INW9</accession>
<keyword evidence="2" id="KW-1133">Transmembrane helix</keyword>
<feature type="compositionally biased region" description="Low complexity" evidence="1">
    <location>
        <begin position="660"/>
        <end position="685"/>
    </location>
</feature>
<evidence type="ECO:0000313" key="4">
    <source>
        <dbReference type="Proteomes" id="UP000727907"/>
    </source>
</evidence>
<reference evidence="3 4" key="1">
    <citation type="submission" date="2021-06" db="EMBL/GenBank/DDBJ databases">
        <authorList>
            <person name="Lee D.H."/>
        </authorList>
    </citation>
    <scope>NUCLEOTIDE SEQUENCE [LARGE SCALE GENOMIC DNA]</scope>
    <source>
        <strain evidence="3 4">MMS21-HV4-11</strain>
    </source>
</reference>
<evidence type="ECO:0000313" key="3">
    <source>
        <dbReference type="EMBL" id="MBU8876301.1"/>
    </source>
</evidence>
<feature type="compositionally biased region" description="Low complexity" evidence="1">
    <location>
        <begin position="705"/>
        <end position="715"/>
    </location>
</feature>
<dbReference type="Pfam" id="PF13779">
    <property type="entry name" value="DUF4175"/>
    <property type="match status" value="1"/>
</dbReference>
<protein>
    <submittedName>
        <fullName evidence="3">TIGR02302 family protein</fullName>
    </submittedName>
</protein>
<evidence type="ECO:0000256" key="1">
    <source>
        <dbReference type="SAM" id="MobiDB-lite"/>
    </source>
</evidence>